<evidence type="ECO:0000313" key="15">
    <source>
        <dbReference type="Proteomes" id="UP000239899"/>
    </source>
</evidence>
<keyword evidence="6 11" id="KW-0136">Cellulose degradation</keyword>
<feature type="chain" id="PRO_5015020471" description="Endoglucanase" evidence="11">
    <location>
        <begin position="22"/>
        <end position="963"/>
    </location>
</feature>
<evidence type="ECO:0000256" key="6">
    <source>
        <dbReference type="ARBA" id="ARBA00023001"/>
    </source>
</evidence>
<dbReference type="InterPro" id="IPR008928">
    <property type="entry name" value="6-hairpin_glycosidase_sf"/>
</dbReference>
<dbReference type="InterPro" id="IPR012341">
    <property type="entry name" value="6hp_glycosidase-like_sf"/>
</dbReference>
<dbReference type="PANTHER" id="PTHR22298">
    <property type="entry name" value="ENDO-1,4-BETA-GLUCANASE"/>
    <property type="match status" value="1"/>
</dbReference>
<name>A0A2P6TCB6_CHLSO</name>
<dbReference type="InterPro" id="IPR003836">
    <property type="entry name" value="Glucokinase"/>
</dbReference>
<dbReference type="SUPFAM" id="SSF48208">
    <property type="entry name" value="Six-hairpin glycosidases"/>
    <property type="match status" value="1"/>
</dbReference>
<feature type="compositionally biased region" description="Low complexity" evidence="12">
    <location>
        <begin position="77"/>
        <end position="91"/>
    </location>
</feature>
<dbReference type="CDD" id="cd24008">
    <property type="entry name" value="ASKHA_NBD_GLK"/>
    <property type="match status" value="1"/>
</dbReference>
<keyword evidence="8 10" id="KW-0326">Glycosidase</keyword>
<keyword evidence="7 10" id="KW-0119">Carbohydrate metabolism</keyword>
<evidence type="ECO:0000256" key="1">
    <source>
        <dbReference type="ARBA" id="ARBA00000966"/>
    </source>
</evidence>
<dbReference type="Pfam" id="PF02685">
    <property type="entry name" value="Glucokinase"/>
    <property type="match status" value="1"/>
</dbReference>
<dbReference type="InterPro" id="IPR001701">
    <property type="entry name" value="Glyco_hydro_9"/>
</dbReference>
<organism evidence="14 15">
    <name type="scientific">Chlorella sorokiniana</name>
    <name type="common">Freshwater green alga</name>
    <dbReference type="NCBI Taxonomy" id="3076"/>
    <lineage>
        <taxon>Eukaryota</taxon>
        <taxon>Viridiplantae</taxon>
        <taxon>Chlorophyta</taxon>
        <taxon>core chlorophytes</taxon>
        <taxon>Trebouxiophyceae</taxon>
        <taxon>Chlorellales</taxon>
        <taxon>Chlorellaceae</taxon>
        <taxon>Chlorella clade</taxon>
        <taxon>Chlorella</taxon>
    </lineage>
</organism>
<dbReference type="Pfam" id="PF00759">
    <property type="entry name" value="Glyco_hydro_9"/>
    <property type="match status" value="1"/>
</dbReference>
<feature type="active site" evidence="10">
    <location>
        <position position="521"/>
    </location>
</feature>
<feature type="domain" description="Glycoside hydrolase family 9" evidence="13">
    <location>
        <begin position="105"/>
        <end position="534"/>
    </location>
</feature>
<evidence type="ECO:0000256" key="7">
    <source>
        <dbReference type="ARBA" id="ARBA00023277"/>
    </source>
</evidence>
<dbReference type="InterPro" id="IPR043129">
    <property type="entry name" value="ATPase_NBD"/>
</dbReference>
<dbReference type="OrthoDB" id="10251652at2759"/>
<keyword evidence="9 10" id="KW-0624">Polysaccharide degradation</keyword>
<feature type="signal peptide" evidence="11">
    <location>
        <begin position="1"/>
        <end position="21"/>
    </location>
</feature>
<evidence type="ECO:0000259" key="13">
    <source>
        <dbReference type="Pfam" id="PF00759"/>
    </source>
</evidence>
<protein>
    <recommendedName>
        <fullName evidence="11">Endoglucanase</fullName>
        <ecNumber evidence="11">3.2.1.4</ecNumber>
    </recommendedName>
</protein>
<evidence type="ECO:0000313" key="14">
    <source>
        <dbReference type="EMBL" id="PRW20275.1"/>
    </source>
</evidence>
<dbReference type="EC" id="3.2.1.4" evidence="11"/>
<evidence type="ECO:0000256" key="3">
    <source>
        <dbReference type="ARBA" id="ARBA00022679"/>
    </source>
</evidence>
<dbReference type="AlphaFoldDB" id="A0A2P6TCB6"/>
<reference evidence="14 15" key="1">
    <citation type="journal article" date="2018" name="Plant J.">
        <title>Genome sequences of Chlorella sorokiniana UTEX 1602 and Micractinium conductrix SAG 241.80: implications to maltose excretion by a green alga.</title>
        <authorList>
            <person name="Arriola M.B."/>
            <person name="Velmurugan N."/>
            <person name="Zhang Y."/>
            <person name="Plunkett M.H."/>
            <person name="Hondzo H."/>
            <person name="Barney B.M."/>
        </authorList>
    </citation>
    <scope>NUCLEOTIDE SEQUENCE [LARGE SCALE GENOMIC DNA]</scope>
    <source>
        <strain evidence="15">UTEX 1602</strain>
    </source>
</reference>
<dbReference type="Proteomes" id="UP000239899">
    <property type="component" value="Unassembled WGS sequence"/>
</dbReference>
<evidence type="ECO:0000256" key="5">
    <source>
        <dbReference type="ARBA" id="ARBA00022801"/>
    </source>
</evidence>
<sequence length="963" mass="101153">MRASRLALIAGLLAAAGAAWAAPAADGAACADQPTPDGFTCQQQADWGKCGEAWMAEGGFCAAACGRCRGGGGDGGAAASQPASPAANATAPAPPSSLNSKLAEYVKALSLSWRFYYAQRSGKLSGTANPVPWRGDSHLDDPVPGGFYDGGDHLKLNFPLATSLAFLAWGALEFPQAYAAAGATQAALDNLRWGADYLMACHKQPDTYIAQIGEPGADHSYWGRPEEQTGSRPAYTWGPGKPASDAAGAAASALAATSLLLRESDPSYAAACLDHARSLFALASQHEGKYSDSEPGATYVYASSSFLDDLALAAGWLYRATSEDAYLSAARGYLQRAQYQRNYFVSWDSVYSAADALLLGLGVGPSPGVDLEWQAAAFRDTWLKGQNGVSFTPRGLAIAPLGGWGNNRYSANAAFVALLHAKHTSDASVRSACLSWAQRQLDYMLGLAGSERSFVVGYGSNPPVRPHHRAASCPNHPAPCTYDSAFNAAGPNPQVIAGALVGGPNSADRYEDKRSDFQANEVAVDYNAGYTGALAGLIQLLGTGGGSGTAARSSAASSSGPAAASICAASSTLSAATSCAAARGLGSAPSLIATLLQPRSPRRAAAARRRAAMPAQAQIDVLVADIGGTNCRFQVWALDSYFRPSRMVVEKFYATKDYSHFRDALAELLKLPELSGGARPKAAAFACAGPVSNQRCTMTNLGWVIDKAEVEKEFGIRCTVLNDFEAVGYGVPVLTDGDLVVLHDVPAVDKGPKAVLGPGTGLGEAQLFWDDATGNYKVHASEGSHATFAPRGWKQRALQAHVEQERGHCSVERVACGDGLVRIYNFLRSDEPSQYPQDRMDRSKEVTPADITGGALNKSDPVAVEALDMFLSIVGAEAGHMALRSLATGGVYVCGGIPPRVIERVKAGGMLEAFLWRASRFHDKVLKDIPLYVVTNDKVGLLGTRECAIRIVEAMREEVTIAT</sequence>
<accession>A0A2P6TCB6</accession>
<dbReference type="GO" id="GO:0005524">
    <property type="term" value="F:ATP binding"/>
    <property type="evidence" value="ECO:0007669"/>
    <property type="project" value="InterPro"/>
</dbReference>
<dbReference type="GO" id="GO:0004340">
    <property type="term" value="F:glucokinase activity"/>
    <property type="evidence" value="ECO:0007669"/>
    <property type="project" value="InterPro"/>
</dbReference>
<comment type="caution">
    <text evidence="14">The sequence shown here is derived from an EMBL/GenBank/DDBJ whole genome shotgun (WGS) entry which is preliminary data.</text>
</comment>
<gene>
    <name evidence="14" type="ORF">C2E21_9192</name>
</gene>
<keyword evidence="5 10" id="KW-0378">Hydrolase</keyword>
<dbReference type="GO" id="GO:0008810">
    <property type="term" value="F:cellulase activity"/>
    <property type="evidence" value="ECO:0007669"/>
    <property type="project" value="UniProtKB-EC"/>
</dbReference>
<evidence type="ECO:0000256" key="8">
    <source>
        <dbReference type="ARBA" id="ARBA00023295"/>
    </source>
</evidence>
<keyword evidence="4" id="KW-0418">Kinase</keyword>
<keyword evidence="11" id="KW-0732">Signal</keyword>
<evidence type="ECO:0000256" key="9">
    <source>
        <dbReference type="ARBA" id="ARBA00023326"/>
    </source>
</evidence>
<feature type="active site" evidence="10">
    <location>
        <position position="512"/>
    </location>
</feature>
<feature type="region of interest" description="Disordered" evidence="12">
    <location>
        <begin position="76"/>
        <end position="98"/>
    </location>
</feature>
<keyword evidence="3" id="KW-0808">Transferase</keyword>
<dbReference type="GO" id="GO:0005536">
    <property type="term" value="F:D-glucose binding"/>
    <property type="evidence" value="ECO:0007669"/>
    <property type="project" value="InterPro"/>
</dbReference>
<evidence type="ECO:0000256" key="2">
    <source>
        <dbReference type="ARBA" id="ARBA00007072"/>
    </source>
</evidence>
<dbReference type="GO" id="GO:0006096">
    <property type="term" value="P:glycolytic process"/>
    <property type="evidence" value="ECO:0007669"/>
    <property type="project" value="InterPro"/>
</dbReference>
<dbReference type="STRING" id="3076.A0A2P6TCB6"/>
<dbReference type="NCBIfam" id="TIGR00749">
    <property type="entry name" value="glk"/>
    <property type="match status" value="1"/>
</dbReference>
<evidence type="ECO:0000256" key="12">
    <source>
        <dbReference type="SAM" id="MobiDB-lite"/>
    </source>
</evidence>
<evidence type="ECO:0000256" key="4">
    <source>
        <dbReference type="ARBA" id="ARBA00022777"/>
    </source>
</evidence>
<comment type="similarity">
    <text evidence="2 10 11">Belongs to the glycosyl hydrolase 9 (cellulase E) family.</text>
</comment>
<dbReference type="SUPFAM" id="SSF53067">
    <property type="entry name" value="Actin-like ATPase domain"/>
    <property type="match status" value="1"/>
</dbReference>
<comment type="catalytic activity">
    <reaction evidence="1 11">
        <text>Endohydrolysis of (1-&gt;4)-beta-D-glucosidic linkages in cellulose, lichenin and cereal beta-D-glucans.</text>
        <dbReference type="EC" id="3.2.1.4"/>
    </reaction>
</comment>
<evidence type="ECO:0000256" key="10">
    <source>
        <dbReference type="PROSITE-ProRule" id="PRU10060"/>
    </source>
</evidence>
<proteinExistence type="inferred from homology"/>
<keyword evidence="15" id="KW-1185">Reference proteome</keyword>
<dbReference type="Gene3D" id="1.50.10.10">
    <property type="match status" value="1"/>
</dbReference>
<dbReference type="Gene3D" id="3.30.420.40">
    <property type="match status" value="1"/>
</dbReference>
<dbReference type="PROSITE" id="PS00698">
    <property type="entry name" value="GH9_3"/>
    <property type="match status" value="1"/>
</dbReference>
<dbReference type="EMBL" id="LHPG02000025">
    <property type="protein sequence ID" value="PRW20275.1"/>
    <property type="molecule type" value="Genomic_DNA"/>
</dbReference>
<dbReference type="Gene3D" id="3.40.367.20">
    <property type="match status" value="1"/>
</dbReference>
<dbReference type="GO" id="GO:0030245">
    <property type="term" value="P:cellulose catabolic process"/>
    <property type="evidence" value="ECO:0007669"/>
    <property type="project" value="UniProtKB-KW"/>
</dbReference>
<dbReference type="InterPro" id="IPR033126">
    <property type="entry name" value="Glyco_hydro_9_Asp/Glu_AS"/>
</dbReference>
<evidence type="ECO:0000256" key="11">
    <source>
        <dbReference type="RuleBase" id="RU361166"/>
    </source>
</evidence>